<evidence type="ECO:0000313" key="2">
    <source>
        <dbReference type="EMBL" id="KAA8994863.1"/>
    </source>
</evidence>
<evidence type="ECO:0000313" key="3">
    <source>
        <dbReference type="Proteomes" id="UP000335415"/>
    </source>
</evidence>
<dbReference type="PANTHER" id="PTHR39158:SF1">
    <property type="entry name" value="DNAJ HOMOLOG SUBFAMILY C MEMBER 28"/>
    <property type="match status" value="1"/>
</dbReference>
<accession>A0A5J5FQM6</accession>
<gene>
    <name evidence="2" type="ORF">FJU30_25845</name>
</gene>
<dbReference type="NCBIfam" id="NF007572">
    <property type="entry name" value="PRK10203.1"/>
    <property type="match status" value="1"/>
</dbReference>
<reference evidence="2 3" key="1">
    <citation type="submission" date="2019-09" db="EMBL/GenBank/DDBJ databases">
        <authorList>
            <person name="Li Y."/>
        </authorList>
    </citation>
    <scope>NUCLEOTIDE SEQUENCE [LARGE SCALE GENOMIC DNA]</scope>
    <source>
        <strain evidence="2 3">L3-3HA</strain>
    </source>
</reference>
<proteinExistence type="predicted"/>
<dbReference type="Pfam" id="PF09350">
    <property type="entry name" value="DJC28_CD"/>
    <property type="match status" value="1"/>
</dbReference>
<dbReference type="PANTHER" id="PTHR39158">
    <property type="entry name" value="OS08G0560600 PROTEIN"/>
    <property type="match status" value="1"/>
</dbReference>
<dbReference type="InterPro" id="IPR018961">
    <property type="entry name" value="DnaJ_homolog_subfam-C_membr-28"/>
</dbReference>
<dbReference type="Proteomes" id="UP000335415">
    <property type="component" value="Unassembled WGS sequence"/>
</dbReference>
<dbReference type="InterPro" id="IPR052573">
    <property type="entry name" value="DnaJ_C_subfamily_28"/>
</dbReference>
<organism evidence="2 3">
    <name type="scientific">Affinibrenneria salicis</name>
    <dbReference type="NCBI Taxonomy" id="2590031"/>
    <lineage>
        <taxon>Bacteria</taxon>
        <taxon>Pseudomonadati</taxon>
        <taxon>Pseudomonadota</taxon>
        <taxon>Gammaproteobacteria</taxon>
        <taxon>Enterobacterales</taxon>
        <taxon>Pectobacteriaceae</taxon>
        <taxon>Affinibrenneria</taxon>
    </lineage>
</organism>
<protein>
    <submittedName>
        <fullName evidence="2">DUF1992 domain-containing protein</fullName>
    </submittedName>
</protein>
<dbReference type="OrthoDB" id="9798476at2"/>
<dbReference type="RefSeq" id="WP_150437835.1">
    <property type="nucleotide sequence ID" value="NZ_VYKJ01000026.1"/>
</dbReference>
<feature type="domain" description="DnaJ homologue subfamily C member 28 conserved" evidence="1">
    <location>
        <begin position="7"/>
        <end position="74"/>
    </location>
</feature>
<evidence type="ECO:0000259" key="1">
    <source>
        <dbReference type="Pfam" id="PF09350"/>
    </source>
</evidence>
<comment type="caution">
    <text evidence="2">The sequence shown here is derived from an EMBL/GenBank/DDBJ whole genome shotgun (WGS) entry which is preliminary data.</text>
</comment>
<sequence>MWLIDEWAERHIITAQQNGELNELPGMGQPLQLDDDRGVPAELRAAYRLLKNAGCLPPELENRKEALQLSDLLANISQQHPDYPEIERRLRVLELRLIQAGMSTDFLHGEYSTRLNQRFSQPDED</sequence>
<dbReference type="EMBL" id="VYKJ01000026">
    <property type="protein sequence ID" value="KAA8994863.1"/>
    <property type="molecule type" value="Genomic_DNA"/>
</dbReference>
<name>A0A5J5FQM6_9GAMM</name>
<dbReference type="AlphaFoldDB" id="A0A5J5FQM6"/>
<keyword evidence="3" id="KW-1185">Reference proteome</keyword>